<evidence type="ECO:0000313" key="1">
    <source>
        <dbReference type="EMBL" id="ORM96281.1"/>
    </source>
</evidence>
<dbReference type="EMBL" id="MLJJ01000040">
    <property type="protein sequence ID" value="ORM96281.1"/>
    <property type="molecule type" value="Genomic_DNA"/>
</dbReference>
<dbReference type="Proteomes" id="UP000193785">
    <property type="component" value="Unassembled WGS sequence"/>
</dbReference>
<reference evidence="1 2" key="1">
    <citation type="journal article" date="2017" name="Antonie Van Leeuwenhoek">
        <title>Phylogenomic resolution of the bacterial genus Pantoea and its relationship with Erwinia and Tatumella.</title>
        <authorList>
            <person name="Palmer M."/>
            <person name="Steenkamp E.T."/>
            <person name="Coetzee M.P."/>
            <person name="Chan W.Y."/>
            <person name="van Zyl E."/>
            <person name="De Maayer P."/>
            <person name="Coutinho T.A."/>
            <person name="Blom J."/>
            <person name="Smits T.H."/>
            <person name="Duffy B."/>
            <person name="Venter S.N."/>
        </authorList>
    </citation>
    <scope>NUCLEOTIDE SEQUENCE [LARGE SCALE GENOMIC DNA]</scope>
    <source>
        <strain evidence="1 2">LMG 5345</strain>
    </source>
</reference>
<name>A0ABX3UNE2_9GAMM</name>
<evidence type="ECO:0000313" key="2">
    <source>
        <dbReference type="Proteomes" id="UP000193785"/>
    </source>
</evidence>
<keyword evidence="2" id="KW-1185">Reference proteome</keyword>
<proteinExistence type="predicted"/>
<sequence length="116" mass="13539">MELSPLESAHYARLSEIQKDRFLWRTEQMTPRERKCQQVALAAVEAAQAAKRGEEHERRLTPERKAEVHRECLHIRIHRLTAISPALPRILVTKPGILWMDYTTERRGRFGAVVQD</sequence>
<accession>A0ABX3UNE2</accession>
<organism evidence="1 2">
    <name type="scientific">Pantoea septica</name>
    <dbReference type="NCBI Taxonomy" id="472695"/>
    <lineage>
        <taxon>Bacteria</taxon>
        <taxon>Pseudomonadati</taxon>
        <taxon>Pseudomonadota</taxon>
        <taxon>Gammaproteobacteria</taxon>
        <taxon>Enterobacterales</taxon>
        <taxon>Erwiniaceae</taxon>
        <taxon>Pantoea</taxon>
    </lineage>
</organism>
<protein>
    <submittedName>
        <fullName evidence="1">Uncharacterized protein</fullName>
    </submittedName>
</protein>
<gene>
    <name evidence="1" type="ORF">HA46_17285</name>
</gene>
<dbReference type="RefSeq" id="WP_084885857.1">
    <property type="nucleotide sequence ID" value="NZ_MLJJ01000040.1"/>
</dbReference>
<comment type="caution">
    <text evidence="1">The sequence shown here is derived from an EMBL/GenBank/DDBJ whole genome shotgun (WGS) entry which is preliminary data.</text>
</comment>